<protein>
    <recommendedName>
        <fullName evidence="1">Exonuclease domain-containing protein</fullName>
    </recommendedName>
</protein>
<evidence type="ECO:0000313" key="2">
    <source>
        <dbReference type="EMBL" id="GAA4005395.1"/>
    </source>
</evidence>
<dbReference type="SMART" id="SM00479">
    <property type="entry name" value="EXOIII"/>
    <property type="match status" value="1"/>
</dbReference>
<dbReference type="EMBL" id="BAABAL010000008">
    <property type="protein sequence ID" value="GAA4005395.1"/>
    <property type="molecule type" value="Genomic_DNA"/>
</dbReference>
<dbReference type="SUPFAM" id="SSF52113">
    <property type="entry name" value="BRCT domain"/>
    <property type="match status" value="1"/>
</dbReference>
<dbReference type="Proteomes" id="UP001501747">
    <property type="component" value="Unassembled WGS sequence"/>
</dbReference>
<dbReference type="Gene3D" id="3.40.50.10190">
    <property type="entry name" value="BRCT domain"/>
    <property type="match status" value="1"/>
</dbReference>
<feature type="domain" description="Exonuclease" evidence="1">
    <location>
        <begin position="3"/>
        <end position="169"/>
    </location>
</feature>
<sequence length="305" mass="33089">MLDFVALDVETANARRGSICAIGLVVVENGSIAQRYSWLCRPPESIGHFDGFNVGLHGIRPEMVAGEPRFSERLDHALAIIGDRPVIMHNAGFDTCALRQACDAEGTSWPTLRYGCTLVWARRELDLVSYRLPFVAEALGVPLESHHDAAEDAEACARIFLAMADKRGSATVEEFGTTVGARLGELRSDSWRGCVSGSSQGLVAPIVVTDAAVDHPLHGQVIVFTGALSRRRQDAWDAVARLGATPEPGVTKRTTRLVIGGGFTGDSQDEFMTGKAAKALKLRQKGQPIEVLTEFEFEWLLRMAS</sequence>
<gene>
    <name evidence="2" type="ORF">GCM10022247_28420</name>
</gene>
<dbReference type="Gene3D" id="3.30.420.10">
    <property type="entry name" value="Ribonuclease H-like superfamily/Ribonuclease H"/>
    <property type="match status" value="1"/>
</dbReference>
<dbReference type="InterPro" id="IPR036420">
    <property type="entry name" value="BRCT_dom_sf"/>
</dbReference>
<evidence type="ECO:0000313" key="3">
    <source>
        <dbReference type="Proteomes" id="UP001501747"/>
    </source>
</evidence>
<dbReference type="InterPro" id="IPR036397">
    <property type="entry name" value="RNaseH_sf"/>
</dbReference>
<dbReference type="RefSeq" id="WP_344874735.1">
    <property type="nucleotide sequence ID" value="NZ_BAABAL010000008.1"/>
</dbReference>
<evidence type="ECO:0000259" key="1">
    <source>
        <dbReference type="SMART" id="SM00479"/>
    </source>
</evidence>
<dbReference type="InterPro" id="IPR012337">
    <property type="entry name" value="RNaseH-like_sf"/>
</dbReference>
<dbReference type="InterPro" id="IPR013520">
    <property type="entry name" value="Ribonucl_H"/>
</dbReference>
<dbReference type="CDD" id="cd17748">
    <property type="entry name" value="BRCT_DNA_ligase_like"/>
    <property type="match status" value="1"/>
</dbReference>
<proteinExistence type="predicted"/>
<dbReference type="CDD" id="cd06130">
    <property type="entry name" value="DNA_pol_III_epsilon_like"/>
    <property type="match status" value="1"/>
</dbReference>
<dbReference type="PANTHER" id="PTHR30231:SF42">
    <property type="entry name" value="EXONUCLEASE"/>
    <property type="match status" value="1"/>
</dbReference>
<dbReference type="SUPFAM" id="SSF53098">
    <property type="entry name" value="Ribonuclease H-like"/>
    <property type="match status" value="1"/>
</dbReference>
<comment type="caution">
    <text evidence="2">The sequence shown here is derived from an EMBL/GenBank/DDBJ whole genome shotgun (WGS) entry which is preliminary data.</text>
</comment>
<keyword evidence="3" id="KW-1185">Reference proteome</keyword>
<dbReference type="PANTHER" id="PTHR30231">
    <property type="entry name" value="DNA POLYMERASE III SUBUNIT EPSILON"/>
    <property type="match status" value="1"/>
</dbReference>
<name>A0ABP7S1Q9_9PSEU</name>
<organism evidence="2 3">
    <name type="scientific">Allokutzneria multivorans</name>
    <dbReference type="NCBI Taxonomy" id="1142134"/>
    <lineage>
        <taxon>Bacteria</taxon>
        <taxon>Bacillati</taxon>
        <taxon>Actinomycetota</taxon>
        <taxon>Actinomycetes</taxon>
        <taxon>Pseudonocardiales</taxon>
        <taxon>Pseudonocardiaceae</taxon>
        <taxon>Allokutzneria</taxon>
    </lineage>
</organism>
<accession>A0ABP7S1Q9</accession>
<reference evidence="3" key="1">
    <citation type="journal article" date="2019" name="Int. J. Syst. Evol. Microbiol.">
        <title>The Global Catalogue of Microorganisms (GCM) 10K type strain sequencing project: providing services to taxonomists for standard genome sequencing and annotation.</title>
        <authorList>
            <consortium name="The Broad Institute Genomics Platform"/>
            <consortium name="The Broad Institute Genome Sequencing Center for Infectious Disease"/>
            <person name="Wu L."/>
            <person name="Ma J."/>
        </authorList>
    </citation>
    <scope>NUCLEOTIDE SEQUENCE [LARGE SCALE GENOMIC DNA]</scope>
    <source>
        <strain evidence="3">JCM 17342</strain>
    </source>
</reference>
<dbReference type="Pfam" id="PF00929">
    <property type="entry name" value="RNase_T"/>
    <property type="match status" value="1"/>
</dbReference>